<keyword evidence="2" id="KW-1185">Reference proteome</keyword>
<name>A0A3M7PWT1_BRAPC</name>
<dbReference type="Proteomes" id="UP000276133">
    <property type="component" value="Unassembled WGS sequence"/>
</dbReference>
<evidence type="ECO:0000313" key="2">
    <source>
        <dbReference type="Proteomes" id="UP000276133"/>
    </source>
</evidence>
<dbReference type="EMBL" id="REGN01008406">
    <property type="protein sequence ID" value="RNA03652.1"/>
    <property type="molecule type" value="Genomic_DNA"/>
</dbReference>
<reference evidence="1 2" key="1">
    <citation type="journal article" date="2018" name="Sci. Rep.">
        <title>Genomic signatures of local adaptation to the degree of environmental predictability in rotifers.</title>
        <authorList>
            <person name="Franch-Gras L."/>
            <person name="Hahn C."/>
            <person name="Garcia-Roger E.M."/>
            <person name="Carmona M.J."/>
            <person name="Serra M."/>
            <person name="Gomez A."/>
        </authorList>
    </citation>
    <scope>NUCLEOTIDE SEQUENCE [LARGE SCALE GENOMIC DNA]</scope>
    <source>
        <strain evidence="1">HYR1</strain>
    </source>
</reference>
<proteinExistence type="predicted"/>
<dbReference type="AlphaFoldDB" id="A0A3M7PWT1"/>
<organism evidence="1 2">
    <name type="scientific">Brachionus plicatilis</name>
    <name type="common">Marine rotifer</name>
    <name type="synonym">Brachionus muelleri</name>
    <dbReference type="NCBI Taxonomy" id="10195"/>
    <lineage>
        <taxon>Eukaryota</taxon>
        <taxon>Metazoa</taxon>
        <taxon>Spiralia</taxon>
        <taxon>Gnathifera</taxon>
        <taxon>Rotifera</taxon>
        <taxon>Eurotatoria</taxon>
        <taxon>Monogononta</taxon>
        <taxon>Pseudotrocha</taxon>
        <taxon>Ploima</taxon>
        <taxon>Brachionidae</taxon>
        <taxon>Brachionus</taxon>
    </lineage>
</organism>
<sequence length="96" mass="10570">MTINYLIIFNYFGEDPGQFGMVANLPFSPHSTCGCSKSIRYNSFFSEFDVGLVKISITNPIPEAAVNNFSLSSDWPEELFDMLTSLACLLGSLSIS</sequence>
<comment type="caution">
    <text evidence="1">The sequence shown here is derived from an EMBL/GenBank/DDBJ whole genome shotgun (WGS) entry which is preliminary data.</text>
</comment>
<evidence type="ECO:0000313" key="1">
    <source>
        <dbReference type="EMBL" id="RNA03652.1"/>
    </source>
</evidence>
<gene>
    <name evidence="1" type="ORF">BpHYR1_031543</name>
</gene>
<protein>
    <submittedName>
        <fullName evidence="1">Uncharacterized protein</fullName>
    </submittedName>
</protein>
<accession>A0A3M7PWT1</accession>